<dbReference type="InterPro" id="IPR036770">
    <property type="entry name" value="Ankyrin_rpt-contain_sf"/>
</dbReference>
<keyword evidence="5" id="KW-1185">Reference proteome</keyword>
<sequence length="62" mass="6427">SGGHLDVVAYLLANGAGIDKTDDNGWTALHIAVSSGHEEVVRELVGAGADMNRKNDKGITPL</sequence>
<gene>
    <name evidence="4" type="ORF">EDB92DRAFT_1779537</name>
</gene>
<dbReference type="PROSITE" id="PS50088">
    <property type="entry name" value="ANK_REPEAT"/>
    <property type="match status" value="1"/>
</dbReference>
<dbReference type="AlphaFoldDB" id="A0AAD4L6Y3"/>
<dbReference type="InterPro" id="IPR002110">
    <property type="entry name" value="Ankyrin_rpt"/>
</dbReference>
<evidence type="ECO:0000313" key="5">
    <source>
        <dbReference type="Proteomes" id="UP001201163"/>
    </source>
</evidence>
<evidence type="ECO:0000256" key="1">
    <source>
        <dbReference type="ARBA" id="ARBA00022737"/>
    </source>
</evidence>
<dbReference type="PROSITE" id="PS50297">
    <property type="entry name" value="ANK_REP_REGION"/>
    <property type="match status" value="1"/>
</dbReference>
<dbReference type="SUPFAM" id="SSF48403">
    <property type="entry name" value="Ankyrin repeat"/>
    <property type="match status" value="1"/>
</dbReference>
<feature type="repeat" description="ANK" evidence="3">
    <location>
        <begin position="24"/>
        <end position="56"/>
    </location>
</feature>
<reference evidence="4" key="1">
    <citation type="submission" date="2022-01" db="EMBL/GenBank/DDBJ databases">
        <title>Comparative genomics reveals a dynamic genome evolution in the ectomycorrhizal milk-cap (Lactarius) mushrooms.</title>
        <authorList>
            <consortium name="DOE Joint Genome Institute"/>
            <person name="Lebreton A."/>
            <person name="Tang N."/>
            <person name="Kuo A."/>
            <person name="LaButti K."/>
            <person name="Drula E."/>
            <person name="Barry K."/>
            <person name="Clum A."/>
            <person name="Lipzen A."/>
            <person name="Mousain D."/>
            <person name="Ng V."/>
            <person name="Wang R."/>
            <person name="Wang X."/>
            <person name="Dai Y."/>
            <person name="Henrissat B."/>
            <person name="Grigoriev I.V."/>
            <person name="Guerin-Laguette A."/>
            <person name="Yu F."/>
            <person name="Martin F.M."/>
        </authorList>
    </citation>
    <scope>NUCLEOTIDE SEQUENCE</scope>
    <source>
        <strain evidence="4">QP</strain>
    </source>
</reference>
<dbReference type="PANTHER" id="PTHR24171">
    <property type="entry name" value="ANKYRIN REPEAT DOMAIN-CONTAINING PROTEIN 39-RELATED"/>
    <property type="match status" value="1"/>
</dbReference>
<accession>A0AAD4L6Y3</accession>
<keyword evidence="1" id="KW-0677">Repeat</keyword>
<organism evidence="4 5">
    <name type="scientific">Lactarius akahatsu</name>
    <dbReference type="NCBI Taxonomy" id="416441"/>
    <lineage>
        <taxon>Eukaryota</taxon>
        <taxon>Fungi</taxon>
        <taxon>Dikarya</taxon>
        <taxon>Basidiomycota</taxon>
        <taxon>Agaricomycotina</taxon>
        <taxon>Agaricomycetes</taxon>
        <taxon>Russulales</taxon>
        <taxon>Russulaceae</taxon>
        <taxon>Lactarius</taxon>
    </lineage>
</organism>
<proteinExistence type="predicted"/>
<evidence type="ECO:0000256" key="2">
    <source>
        <dbReference type="ARBA" id="ARBA00023043"/>
    </source>
</evidence>
<feature type="non-terminal residue" evidence="4">
    <location>
        <position position="62"/>
    </location>
</feature>
<dbReference type="SMART" id="SM00248">
    <property type="entry name" value="ANK"/>
    <property type="match status" value="1"/>
</dbReference>
<evidence type="ECO:0000313" key="4">
    <source>
        <dbReference type="EMBL" id="KAH8980610.1"/>
    </source>
</evidence>
<dbReference type="EMBL" id="JAKELL010000133">
    <property type="protein sequence ID" value="KAH8980610.1"/>
    <property type="molecule type" value="Genomic_DNA"/>
</dbReference>
<evidence type="ECO:0000256" key="3">
    <source>
        <dbReference type="PROSITE-ProRule" id="PRU00023"/>
    </source>
</evidence>
<dbReference type="Gene3D" id="1.25.40.20">
    <property type="entry name" value="Ankyrin repeat-containing domain"/>
    <property type="match status" value="1"/>
</dbReference>
<comment type="caution">
    <text evidence="4">The sequence shown here is derived from an EMBL/GenBank/DDBJ whole genome shotgun (WGS) entry which is preliminary data.</text>
</comment>
<keyword evidence="2 3" id="KW-0040">ANK repeat</keyword>
<feature type="non-terminal residue" evidence="4">
    <location>
        <position position="1"/>
    </location>
</feature>
<dbReference type="Proteomes" id="UP001201163">
    <property type="component" value="Unassembled WGS sequence"/>
</dbReference>
<dbReference type="PANTHER" id="PTHR24171:SF10">
    <property type="entry name" value="ANKYRIN REPEAT DOMAIN-CONTAINING PROTEIN 29-LIKE"/>
    <property type="match status" value="1"/>
</dbReference>
<protein>
    <submittedName>
        <fullName evidence="4">Ankyrin repeat-containing domain protein</fullName>
    </submittedName>
</protein>
<name>A0AAD4L6Y3_9AGAM</name>
<dbReference type="Pfam" id="PF12796">
    <property type="entry name" value="Ank_2"/>
    <property type="match status" value="1"/>
</dbReference>